<evidence type="ECO:0000256" key="5">
    <source>
        <dbReference type="NCBIfam" id="TIGR00205"/>
    </source>
</evidence>
<comment type="similarity">
    <text evidence="2 4">Belongs to the FliE family.</text>
</comment>
<dbReference type="AlphaFoldDB" id="A0A494WDJ5"/>
<dbReference type="EMBL" id="AP018664">
    <property type="protein sequence ID" value="BBD98920.1"/>
    <property type="molecule type" value="Genomic_DNA"/>
</dbReference>
<dbReference type="PRINTS" id="PR01006">
    <property type="entry name" value="FLGHOOKFLIE"/>
</dbReference>
<dbReference type="Proteomes" id="UP000279959">
    <property type="component" value="Chromosome"/>
</dbReference>
<evidence type="ECO:0000313" key="7">
    <source>
        <dbReference type="Proteomes" id="UP000279959"/>
    </source>
</evidence>
<keyword evidence="6" id="KW-0969">Cilium</keyword>
<reference evidence="6 7" key="1">
    <citation type="submission" date="2018-05" db="EMBL/GenBank/DDBJ databases">
        <title>Complete Genome Sequence of the Nonylphenol-Degrading Bacterium Sphingobium amiense DSM 16289T.</title>
        <authorList>
            <person name="Ootsuka M."/>
            <person name="Nishizawa T."/>
            <person name="Ohta H."/>
        </authorList>
    </citation>
    <scope>NUCLEOTIDE SEQUENCE [LARGE SCALE GENOMIC DNA]</scope>
    <source>
        <strain evidence="6 7">DSM 16289</strain>
    </source>
</reference>
<keyword evidence="3 4" id="KW-0975">Bacterial flagellum</keyword>
<comment type="subcellular location">
    <subcellularLocation>
        <location evidence="1 4">Bacterial flagellum basal body</location>
    </subcellularLocation>
</comment>
<keyword evidence="7" id="KW-1185">Reference proteome</keyword>
<evidence type="ECO:0000256" key="1">
    <source>
        <dbReference type="ARBA" id="ARBA00004117"/>
    </source>
</evidence>
<dbReference type="HAMAP" id="MF_00724">
    <property type="entry name" value="FliE"/>
    <property type="match status" value="1"/>
</dbReference>
<dbReference type="PANTHER" id="PTHR34653">
    <property type="match status" value="1"/>
</dbReference>
<dbReference type="InterPro" id="IPR001624">
    <property type="entry name" value="FliE"/>
</dbReference>
<dbReference type="GO" id="GO:0009425">
    <property type="term" value="C:bacterial-type flagellum basal body"/>
    <property type="evidence" value="ECO:0007669"/>
    <property type="project" value="UniProtKB-SubCell"/>
</dbReference>
<dbReference type="KEGG" id="sami:SAMIE_1024210"/>
<keyword evidence="6" id="KW-0966">Cell projection</keyword>
<evidence type="ECO:0000256" key="4">
    <source>
        <dbReference type="HAMAP-Rule" id="MF_00724"/>
    </source>
</evidence>
<dbReference type="Pfam" id="PF02049">
    <property type="entry name" value="FliE"/>
    <property type="match status" value="1"/>
</dbReference>
<proteinExistence type="inferred from homology"/>
<evidence type="ECO:0000256" key="3">
    <source>
        <dbReference type="ARBA" id="ARBA00023143"/>
    </source>
</evidence>
<keyword evidence="6" id="KW-0282">Flagellum</keyword>
<protein>
    <recommendedName>
        <fullName evidence="4 5">Flagellar hook-basal body complex protein FliE</fullName>
    </recommendedName>
</protein>
<organism evidence="6 7">
    <name type="scientific">Sphingobium amiense</name>
    <dbReference type="NCBI Taxonomy" id="135719"/>
    <lineage>
        <taxon>Bacteria</taxon>
        <taxon>Pseudomonadati</taxon>
        <taxon>Pseudomonadota</taxon>
        <taxon>Alphaproteobacteria</taxon>
        <taxon>Sphingomonadales</taxon>
        <taxon>Sphingomonadaceae</taxon>
        <taxon>Sphingobium</taxon>
    </lineage>
</organism>
<sequence length="121" mass="12462">MAINGLSPTDSVMAIRNAILQKNAALRDVSSAPTVGGNAPLGGVQDSKPGAFTDALSSALQQVNGLQNQAGEAAAAFERGETTDIAAVMLAKQQASVSFEATLQVRNKLLSAYKDIMSMPV</sequence>
<evidence type="ECO:0000313" key="6">
    <source>
        <dbReference type="EMBL" id="BBD98920.1"/>
    </source>
</evidence>
<gene>
    <name evidence="4" type="primary">fliE</name>
    <name evidence="6" type="ORF">SAMIE_1024210</name>
</gene>
<dbReference type="GO" id="GO:0005198">
    <property type="term" value="F:structural molecule activity"/>
    <property type="evidence" value="ECO:0007669"/>
    <property type="project" value="UniProtKB-UniRule"/>
</dbReference>
<evidence type="ECO:0000256" key="2">
    <source>
        <dbReference type="ARBA" id="ARBA00009272"/>
    </source>
</evidence>
<dbReference type="PANTHER" id="PTHR34653:SF1">
    <property type="entry name" value="FLAGELLAR HOOK-BASAL BODY COMPLEX PROTEIN FLIE"/>
    <property type="match status" value="1"/>
</dbReference>
<dbReference type="GO" id="GO:0071973">
    <property type="term" value="P:bacterial-type flagellum-dependent cell motility"/>
    <property type="evidence" value="ECO:0007669"/>
    <property type="project" value="InterPro"/>
</dbReference>
<accession>A0A494WDJ5</accession>
<dbReference type="NCBIfam" id="TIGR00205">
    <property type="entry name" value="fliE"/>
    <property type="match status" value="1"/>
</dbReference>
<dbReference type="GO" id="GO:0003774">
    <property type="term" value="F:cytoskeletal motor activity"/>
    <property type="evidence" value="ECO:0007669"/>
    <property type="project" value="InterPro"/>
</dbReference>
<name>A0A494WDJ5_9SPHN</name>